<keyword evidence="2" id="KW-1185">Reference proteome</keyword>
<gene>
    <name evidence="1" type="ORF">CEPIT_LOCUS65</name>
</gene>
<dbReference type="EMBL" id="CAMAPF010000002">
    <property type="protein sequence ID" value="CAH9050365.1"/>
    <property type="molecule type" value="Genomic_DNA"/>
</dbReference>
<dbReference type="Proteomes" id="UP001152523">
    <property type="component" value="Unassembled WGS sequence"/>
</dbReference>
<evidence type="ECO:0000313" key="1">
    <source>
        <dbReference type="EMBL" id="CAH9050365.1"/>
    </source>
</evidence>
<name>A0AAV0BWP4_9ASTE</name>
<accession>A0AAV0BWP4</accession>
<comment type="caution">
    <text evidence="1">The sequence shown here is derived from an EMBL/GenBank/DDBJ whole genome shotgun (WGS) entry which is preliminary data.</text>
</comment>
<dbReference type="AlphaFoldDB" id="A0AAV0BWP4"/>
<protein>
    <submittedName>
        <fullName evidence="1">Uncharacterized protein</fullName>
    </submittedName>
</protein>
<proteinExistence type="predicted"/>
<reference evidence="1" key="1">
    <citation type="submission" date="2022-07" db="EMBL/GenBank/DDBJ databases">
        <authorList>
            <person name="Macas J."/>
            <person name="Novak P."/>
            <person name="Neumann P."/>
        </authorList>
    </citation>
    <scope>NUCLEOTIDE SEQUENCE</scope>
</reference>
<evidence type="ECO:0000313" key="2">
    <source>
        <dbReference type="Proteomes" id="UP001152523"/>
    </source>
</evidence>
<sequence length="43" mass="4736">MSGQAEVINKMLSFCNQGKLKSGMVYEYREPGATIKALDEANL</sequence>
<organism evidence="1 2">
    <name type="scientific">Cuscuta epithymum</name>
    <dbReference type="NCBI Taxonomy" id="186058"/>
    <lineage>
        <taxon>Eukaryota</taxon>
        <taxon>Viridiplantae</taxon>
        <taxon>Streptophyta</taxon>
        <taxon>Embryophyta</taxon>
        <taxon>Tracheophyta</taxon>
        <taxon>Spermatophyta</taxon>
        <taxon>Magnoliopsida</taxon>
        <taxon>eudicotyledons</taxon>
        <taxon>Gunneridae</taxon>
        <taxon>Pentapetalae</taxon>
        <taxon>asterids</taxon>
        <taxon>lamiids</taxon>
        <taxon>Solanales</taxon>
        <taxon>Convolvulaceae</taxon>
        <taxon>Cuscuteae</taxon>
        <taxon>Cuscuta</taxon>
        <taxon>Cuscuta subgen. Cuscuta</taxon>
    </lineage>
</organism>